<dbReference type="InterPro" id="IPR048367">
    <property type="entry name" value="TNP-like_RNaseH_C"/>
</dbReference>
<feature type="domain" description="Transposable element P transposase-like RNase H" evidence="1">
    <location>
        <begin position="31"/>
        <end position="173"/>
    </location>
</feature>
<dbReference type="Proteomes" id="UP000078492">
    <property type="component" value="Unassembled WGS sequence"/>
</dbReference>
<reference evidence="3 4" key="1">
    <citation type="submission" date="2015-09" db="EMBL/GenBank/DDBJ databases">
        <title>Trachymyrmex cornetzi WGS genome.</title>
        <authorList>
            <person name="Nygaard S."/>
            <person name="Hu H."/>
            <person name="Boomsma J."/>
            <person name="Zhang G."/>
        </authorList>
    </citation>
    <scope>NUCLEOTIDE SEQUENCE [LARGE SCALE GENOMIC DNA]</scope>
    <source>
        <strain evidence="3">Tcor2-1</strain>
        <tissue evidence="3">Whole body</tissue>
    </source>
</reference>
<comment type="caution">
    <text evidence="3">The sequence shown here is derived from an EMBL/GenBank/DDBJ whole genome shotgun (WGS) entry which is preliminary data.</text>
</comment>
<dbReference type="AlphaFoldDB" id="A0A151K3V1"/>
<dbReference type="STRING" id="471704.A0A151K3V1"/>
<gene>
    <name evidence="3" type="ORF">ALC57_00146</name>
</gene>
<feature type="domain" description="Transposable element P transposase-like RNase H C-terminal" evidence="2">
    <location>
        <begin position="246"/>
        <end position="273"/>
    </location>
</feature>
<evidence type="ECO:0000313" key="4">
    <source>
        <dbReference type="Proteomes" id="UP000078492"/>
    </source>
</evidence>
<evidence type="ECO:0000313" key="3">
    <source>
        <dbReference type="EMBL" id="KYN50508.1"/>
    </source>
</evidence>
<dbReference type="EMBL" id="LKEY01014858">
    <property type="protein sequence ID" value="KYN50508.1"/>
    <property type="molecule type" value="Genomic_DNA"/>
</dbReference>
<accession>A0A151K3V1</accession>
<organism evidence="3 4">
    <name type="scientific">Trachymyrmex cornetzi</name>
    <dbReference type="NCBI Taxonomy" id="471704"/>
    <lineage>
        <taxon>Eukaryota</taxon>
        <taxon>Metazoa</taxon>
        <taxon>Ecdysozoa</taxon>
        <taxon>Arthropoda</taxon>
        <taxon>Hexapoda</taxon>
        <taxon>Insecta</taxon>
        <taxon>Pterygota</taxon>
        <taxon>Neoptera</taxon>
        <taxon>Endopterygota</taxon>
        <taxon>Hymenoptera</taxon>
        <taxon>Apocrita</taxon>
        <taxon>Aculeata</taxon>
        <taxon>Formicoidea</taxon>
        <taxon>Formicidae</taxon>
        <taxon>Myrmicinae</taxon>
        <taxon>Trachymyrmex</taxon>
    </lineage>
</organism>
<proteinExistence type="predicted"/>
<dbReference type="InterPro" id="IPR048365">
    <property type="entry name" value="TNP-like_RNaseH_N"/>
</dbReference>
<sequence length="531" mass="61191">PAAYDFVRRSYLKCLPCVETLNNWLSSKNYKPGISEELIKYVSNMVKQEFQKGKKLVFNVTFDEMNIHKWKYWDKKAHKWIGVVDLGGQMNEVNDKNQLKIATKALVFMLVCINGSFKTPVAHYLINSLTGKEKAILLKDLLIKLSQSDIEILTISITFDGDKTHARACEVLGANFNYEDKSNFKPYFGHPSTLKPVYVFLDPKNVKITEKENSTVNNNQVINKIVRKSVLECESVKTGFLGFIICLKNLFSLIRRMNGFNNNPTTVQYQSVYTKLVANNLNVLVPASANCIPQDNTLIISDETNIAGIKQTIQSNKNTSISETNKETRNKKRKRISQQKRVSNFPVYDYFKNNDNNNSIFDHNNYCENARWYVSDYLEEIVKHIAGSIVYSLKKNIICKIYRDMLEGGDTVKSKLTIKKNRGGLHFPSEDVIFICMSTEKTIRRHVHLLLTKDINNKLITETLQTLPNTILDSNNHILDQDPLYDHHHQLILLIIQKYIHIHLTHESKCSKDDSKRIRMRNNKLTIFSGQ</sequence>
<dbReference type="Pfam" id="PF21787">
    <property type="entry name" value="TNP-like_RNaseH_N"/>
    <property type="match status" value="1"/>
</dbReference>
<name>A0A151K3V1_9HYME</name>
<evidence type="ECO:0000259" key="2">
    <source>
        <dbReference type="Pfam" id="PF21789"/>
    </source>
</evidence>
<dbReference type="Pfam" id="PF21789">
    <property type="entry name" value="TNP-like_RNaseH_C"/>
    <property type="match status" value="1"/>
</dbReference>
<evidence type="ECO:0000259" key="1">
    <source>
        <dbReference type="Pfam" id="PF21787"/>
    </source>
</evidence>
<keyword evidence="4" id="KW-1185">Reference proteome</keyword>
<dbReference type="PANTHER" id="PTHR47577">
    <property type="entry name" value="THAP DOMAIN-CONTAINING PROTEIN 6"/>
    <property type="match status" value="1"/>
</dbReference>
<protein>
    <submittedName>
        <fullName evidence="3">THAP domain-containing protein 9</fullName>
    </submittedName>
</protein>
<feature type="non-terminal residue" evidence="3">
    <location>
        <position position="531"/>
    </location>
</feature>
<dbReference type="PANTHER" id="PTHR47577:SF2">
    <property type="entry name" value="THAP DOMAIN CONTAINING 9"/>
    <property type="match status" value="1"/>
</dbReference>